<name>A0ABY3L342_9BACT</name>
<evidence type="ECO:0000313" key="1">
    <source>
        <dbReference type="EMBL" id="TXK58676.1"/>
    </source>
</evidence>
<dbReference type="Proteomes" id="UP000321317">
    <property type="component" value="Unassembled WGS sequence"/>
</dbReference>
<gene>
    <name evidence="1" type="ORF">FVD16_02645</name>
</gene>
<organism evidence="1 2">
    <name type="scientific">Campylobacter helveticus</name>
    <dbReference type="NCBI Taxonomy" id="28898"/>
    <lineage>
        <taxon>Bacteria</taxon>
        <taxon>Pseudomonadati</taxon>
        <taxon>Campylobacterota</taxon>
        <taxon>Epsilonproteobacteria</taxon>
        <taxon>Campylobacterales</taxon>
        <taxon>Campylobacteraceae</taxon>
        <taxon>Campylobacter</taxon>
    </lineage>
</organism>
<comment type="caution">
    <text evidence="1">The sequence shown here is derived from an EMBL/GenBank/DDBJ whole genome shotgun (WGS) entry which is preliminary data.</text>
</comment>
<evidence type="ECO:0000313" key="2">
    <source>
        <dbReference type="Proteomes" id="UP000321317"/>
    </source>
</evidence>
<proteinExistence type="predicted"/>
<sequence>MTTGEIKELFEKKLEEKTQNQKVVFTKNESERPHNGSGKEVSDFLSSLQNDKIMKRETSEASDSVVSLVKEYNSHHLSFKNYF</sequence>
<protein>
    <submittedName>
        <fullName evidence="1">Uncharacterized protein</fullName>
    </submittedName>
</protein>
<reference evidence="1 2" key="1">
    <citation type="submission" date="2019-08" db="EMBL/GenBank/DDBJ databases">
        <title>Rapid identification of Enteric Bacteria from Whole Genome Sequences (WGS) using Average Nucleotide Identity (ANI).</title>
        <authorList>
            <person name="Lane C."/>
        </authorList>
    </citation>
    <scope>NUCLEOTIDE SEQUENCE [LARGE SCALE GENOMIC DNA]</scope>
    <source>
        <strain evidence="1 2">D4984</strain>
    </source>
</reference>
<accession>A0ABY3L342</accession>
<keyword evidence="2" id="KW-1185">Reference proteome</keyword>
<dbReference type="RefSeq" id="WP_139021823.1">
    <property type="nucleotide sequence ID" value="NZ_JANKHQ010000047.1"/>
</dbReference>
<dbReference type="EMBL" id="VRMA01000027">
    <property type="protein sequence ID" value="TXK58676.1"/>
    <property type="molecule type" value="Genomic_DNA"/>
</dbReference>